<reference evidence="15 22" key="4">
    <citation type="submission" date="2019-03" db="EMBL/GenBank/DDBJ databases">
        <title>Deep subsurface shale carbon reservoir microbial communities from Ohio and West Virginia, USA.</title>
        <authorList>
            <person name="Wrighton K."/>
        </authorList>
    </citation>
    <scope>NUCLEOTIDE SEQUENCE [LARGE SCALE GENOMIC DNA]</scope>
    <source>
        <strain evidence="15 22">UTICA-S4D12</strain>
    </source>
</reference>
<dbReference type="Proteomes" id="UP000198945">
    <property type="component" value="Unassembled WGS sequence"/>
</dbReference>
<dbReference type="InterPro" id="IPR000515">
    <property type="entry name" value="MetI-like"/>
</dbReference>
<evidence type="ECO:0000313" key="14">
    <source>
        <dbReference type="EMBL" id="SET15997.1"/>
    </source>
</evidence>
<dbReference type="Proteomes" id="UP000198612">
    <property type="component" value="Unassembled WGS sequence"/>
</dbReference>
<organism evidence="11 23">
    <name type="scientific">Halanaerobium congolense</name>
    <dbReference type="NCBI Taxonomy" id="54121"/>
    <lineage>
        <taxon>Bacteria</taxon>
        <taxon>Bacillati</taxon>
        <taxon>Bacillota</taxon>
        <taxon>Clostridia</taxon>
        <taxon>Halanaerobiales</taxon>
        <taxon>Halanaerobiaceae</taxon>
        <taxon>Halanaerobium</taxon>
    </lineage>
</organism>
<dbReference type="PROSITE" id="PS50928">
    <property type="entry name" value="ABC_TM1"/>
    <property type="match status" value="1"/>
</dbReference>
<evidence type="ECO:0000313" key="16">
    <source>
        <dbReference type="EMBL" id="TDX39379.1"/>
    </source>
</evidence>
<evidence type="ECO:0000313" key="20">
    <source>
        <dbReference type="Proteomes" id="UP000247389"/>
    </source>
</evidence>
<reference evidence="17 19" key="1">
    <citation type="submission" date="2016-10" db="EMBL/GenBank/DDBJ databases">
        <authorList>
            <person name="Varghese N."/>
            <person name="Submissions S."/>
        </authorList>
    </citation>
    <scope>NUCLEOTIDE SEQUENCE [LARGE SCALE GENOMIC DNA]</scope>
    <source>
        <strain evidence="11 23">WG10</strain>
        <strain evidence="12 19">WG2</strain>
        <strain evidence="14 17">WG5</strain>
    </source>
</reference>
<dbReference type="InterPro" id="IPR010065">
    <property type="entry name" value="AA_ABC_transptr_permease_3TM"/>
</dbReference>
<evidence type="ECO:0000313" key="15">
    <source>
        <dbReference type="EMBL" id="TDS30706.1"/>
    </source>
</evidence>
<dbReference type="SUPFAM" id="SSF161098">
    <property type="entry name" value="MetI-like"/>
    <property type="match status" value="1"/>
</dbReference>
<keyword evidence="19" id="KW-1185">Reference proteome</keyword>
<dbReference type="EMBL" id="FNBJ01000032">
    <property type="protein sequence ID" value="SDF93242.1"/>
    <property type="molecule type" value="Genomic_DNA"/>
</dbReference>
<keyword evidence="5" id="KW-0029">Amino-acid transport</keyword>
<gene>
    <name evidence="15" type="ORF">BY453_11449</name>
    <name evidence="16" type="ORF">C7954_13110</name>
    <name evidence="10" type="ORF">C8C78_10413</name>
    <name evidence="11" type="ORF">SAMN04488597_10618</name>
    <name evidence="12" type="ORF">SAMN04488598_13226</name>
    <name evidence="14" type="ORF">SAMN04515652_13226</name>
    <name evidence="13" type="ORF">SAMN04515654_11175</name>
</gene>
<dbReference type="PANTHER" id="PTHR30614">
    <property type="entry name" value="MEMBRANE COMPONENT OF AMINO ACID ABC TRANSPORTER"/>
    <property type="match status" value="1"/>
</dbReference>
<dbReference type="Proteomes" id="UP000295472">
    <property type="component" value="Unassembled WGS sequence"/>
</dbReference>
<dbReference type="EMBL" id="QICM01000004">
    <property type="protein sequence ID" value="PXV68627.1"/>
    <property type="molecule type" value="Genomic_DNA"/>
</dbReference>
<dbReference type="GO" id="GO:0043190">
    <property type="term" value="C:ATP-binding cassette (ABC) transporter complex"/>
    <property type="evidence" value="ECO:0007669"/>
    <property type="project" value="InterPro"/>
</dbReference>
<evidence type="ECO:0000256" key="7">
    <source>
        <dbReference type="ARBA" id="ARBA00023136"/>
    </source>
</evidence>
<comment type="similarity">
    <text evidence="8">Belongs to the binding-protein-dependent transport system permease family.</text>
</comment>
<dbReference type="InterPro" id="IPR043429">
    <property type="entry name" value="ArtM/GltK/GlnP/TcyL/YhdX-like"/>
</dbReference>
<dbReference type="GO" id="GO:0022857">
    <property type="term" value="F:transmembrane transporter activity"/>
    <property type="evidence" value="ECO:0007669"/>
    <property type="project" value="InterPro"/>
</dbReference>
<reference evidence="13 18" key="2">
    <citation type="submission" date="2016-10" db="EMBL/GenBank/DDBJ databases">
        <authorList>
            <person name="de Groot N.N."/>
        </authorList>
    </citation>
    <scope>NUCLEOTIDE SEQUENCE [LARGE SCALE GENOMIC DNA]</scope>
    <source>
        <strain evidence="13 18">WG7</strain>
    </source>
</reference>
<protein>
    <submittedName>
        <fullName evidence="10">Amino acid ABC transporter membrane protein 1 (PAAT family)</fullName>
    </submittedName>
    <submittedName>
        <fullName evidence="11">Amino acid ABC transporter membrane protein 1, PAAT family</fullName>
    </submittedName>
</protein>
<dbReference type="InterPro" id="IPR035906">
    <property type="entry name" value="MetI-like_sf"/>
</dbReference>
<evidence type="ECO:0000313" key="13">
    <source>
        <dbReference type="EMBL" id="SDI68010.1"/>
    </source>
</evidence>
<dbReference type="EMBL" id="SOEF01000031">
    <property type="protein sequence ID" value="TDX39379.1"/>
    <property type="molecule type" value="Genomic_DNA"/>
</dbReference>
<evidence type="ECO:0000313" key="22">
    <source>
        <dbReference type="Proteomes" id="UP000295758"/>
    </source>
</evidence>
<evidence type="ECO:0000313" key="23">
    <source>
        <dbReference type="Proteomes" id="UP000324896"/>
    </source>
</evidence>
<dbReference type="EMBL" id="FOHG01000032">
    <property type="protein sequence ID" value="SET15997.1"/>
    <property type="molecule type" value="Genomic_DNA"/>
</dbReference>
<dbReference type="EMBL" id="FMYT01000006">
    <property type="protein sequence ID" value="SDC41241.1"/>
    <property type="molecule type" value="Genomic_DNA"/>
</dbReference>
<keyword evidence="3" id="KW-1003">Cell membrane</keyword>
<evidence type="ECO:0000313" key="18">
    <source>
        <dbReference type="Proteomes" id="UP000198945"/>
    </source>
</evidence>
<accession>A0A1G6LDE9</accession>
<evidence type="ECO:0000256" key="1">
    <source>
        <dbReference type="ARBA" id="ARBA00004651"/>
    </source>
</evidence>
<evidence type="ECO:0000313" key="11">
    <source>
        <dbReference type="EMBL" id="SDC41241.1"/>
    </source>
</evidence>
<evidence type="ECO:0000313" key="12">
    <source>
        <dbReference type="EMBL" id="SDF93242.1"/>
    </source>
</evidence>
<dbReference type="STRING" id="54121.SAMN04515653_1344"/>
<evidence type="ECO:0000313" key="19">
    <source>
        <dbReference type="Proteomes" id="UP000199519"/>
    </source>
</evidence>
<feature type="transmembrane region" description="Helical" evidence="8">
    <location>
        <begin position="60"/>
        <end position="77"/>
    </location>
</feature>
<evidence type="ECO:0000256" key="8">
    <source>
        <dbReference type="RuleBase" id="RU363032"/>
    </source>
</evidence>
<evidence type="ECO:0000256" key="5">
    <source>
        <dbReference type="ARBA" id="ARBA00022970"/>
    </source>
</evidence>
<evidence type="ECO:0000256" key="6">
    <source>
        <dbReference type="ARBA" id="ARBA00022989"/>
    </source>
</evidence>
<dbReference type="EMBL" id="FNEH01000011">
    <property type="protein sequence ID" value="SDI68010.1"/>
    <property type="molecule type" value="Genomic_DNA"/>
</dbReference>
<feature type="transmembrane region" description="Helical" evidence="8">
    <location>
        <begin position="185"/>
        <end position="209"/>
    </location>
</feature>
<feature type="domain" description="ABC transmembrane type-1" evidence="9">
    <location>
        <begin position="18"/>
        <end position="206"/>
    </location>
</feature>
<feature type="transmembrane region" description="Helical" evidence="8">
    <location>
        <begin position="20"/>
        <end position="40"/>
    </location>
</feature>
<dbReference type="GeneID" id="57013501"/>
<keyword evidence="4 8" id="KW-0812">Transmembrane</keyword>
<evidence type="ECO:0000256" key="4">
    <source>
        <dbReference type="ARBA" id="ARBA00022692"/>
    </source>
</evidence>
<evidence type="ECO:0000256" key="2">
    <source>
        <dbReference type="ARBA" id="ARBA00022448"/>
    </source>
</evidence>
<proteinExistence type="inferred from homology"/>
<evidence type="ECO:0000259" key="9">
    <source>
        <dbReference type="PROSITE" id="PS50928"/>
    </source>
</evidence>
<reference evidence="10 20" key="3">
    <citation type="submission" date="2018-04" db="EMBL/GenBank/DDBJ databases">
        <title>Subsurface microbial communities from deep shales in Ohio and West Virginia, USA.</title>
        <authorList>
            <person name="Wrighton K."/>
        </authorList>
    </citation>
    <scope>NUCLEOTIDE SEQUENCE [LARGE SCALE GENOMIC DNA]</scope>
    <source>
        <strain evidence="16 21">DSMZ 11287</strain>
        <strain evidence="10 20">MSL28</strain>
    </source>
</reference>
<dbReference type="Proteomes" id="UP000247389">
    <property type="component" value="Unassembled WGS sequence"/>
</dbReference>
<keyword evidence="7 8" id="KW-0472">Membrane</keyword>
<dbReference type="OrthoDB" id="9787841at2"/>
<keyword evidence="6 8" id="KW-1133">Transmembrane helix</keyword>
<dbReference type="CDD" id="cd06261">
    <property type="entry name" value="TM_PBP2"/>
    <property type="match status" value="1"/>
</dbReference>
<dbReference type="GO" id="GO:0006865">
    <property type="term" value="P:amino acid transport"/>
    <property type="evidence" value="ECO:0007669"/>
    <property type="project" value="UniProtKB-KW"/>
</dbReference>
<evidence type="ECO:0000313" key="17">
    <source>
        <dbReference type="Proteomes" id="UP000198612"/>
    </source>
</evidence>
<evidence type="ECO:0000313" key="10">
    <source>
        <dbReference type="EMBL" id="PXV68627.1"/>
    </source>
</evidence>
<comment type="subcellular location">
    <subcellularLocation>
        <location evidence="1 8">Cell membrane</location>
        <topology evidence="1 8">Multi-pass membrane protein</topology>
    </subcellularLocation>
</comment>
<dbReference type="Proteomes" id="UP000199519">
    <property type="component" value="Unassembled WGS sequence"/>
</dbReference>
<dbReference type="PANTHER" id="PTHR30614:SF0">
    <property type="entry name" value="L-CYSTINE TRANSPORT SYSTEM PERMEASE PROTEIN TCYL"/>
    <property type="match status" value="1"/>
</dbReference>
<dbReference type="Proteomes" id="UP000295758">
    <property type="component" value="Unassembled WGS sequence"/>
</dbReference>
<dbReference type="AlphaFoldDB" id="A0A1G6LDE9"/>
<dbReference type="EMBL" id="SOAA01000014">
    <property type="protein sequence ID" value="TDS30706.1"/>
    <property type="molecule type" value="Genomic_DNA"/>
</dbReference>
<dbReference type="RefSeq" id="WP_073160243.1">
    <property type="nucleotide sequence ID" value="NZ_FMYT01000006.1"/>
</dbReference>
<dbReference type="Gene3D" id="1.10.3720.10">
    <property type="entry name" value="MetI-like"/>
    <property type="match status" value="1"/>
</dbReference>
<name>A0A1G6LDE9_9FIRM</name>
<evidence type="ECO:0000313" key="21">
    <source>
        <dbReference type="Proteomes" id="UP000295472"/>
    </source>
</evidence>
<dbReference type="Pfam" id="PF00528">
    <property type="entry name" value="BPD_transp_1"/>
    <property type="match status" value="1"/>
</dbReference>
<dbReference type="Proteomes" id="UP000324896">
    <property type="component" value="Unassembled WGS sequence"/>
</dbReference>
<evidence type="ECO:0000256" key="3">
    <source>
        <dbReference type="ARBA" id="ARBA00022475"/>
    </source>
</evidence>
<sequence length="228" mass="24777">MENLELIIDALPYLLEGTLVTIQLTFWSLLIGIVVGLPIAFAQVYGNKVMQGIVAVYERLARSIPLLVMLLLINYGLPRLGLRIPIFRAAVIGIGLRSAAYQSQIYRGAIQSVGGSQMKAARSLGMGKLKAFFYIIAPQAIRIAIPPVANESAIVLKDTSLAFTIGVVELLRQGEYFIATSNQPMVIYLTIAAIYFILTTIVNGGLSLFEKKYQIPGIGIEGGHSDAY</sequence>
<dbReference type="NCBIfam" id="TIGR01726">
    <property type="entry name" value="HEQRo_perm_3TM"/>
    <property type="match status" value="1"/>
</dbReference>
<keyword evidence="2 8" id="KW-0813">Transport</keyword>